<keyword evidence="4" id="KW-1185">Reference proteome</keyword>
<dbReference type="GO" id="GO:0000287">
    <property type="term" value="F:magnesium ion binding"/>
    <property type="evidence" value="ECO:0007669"/>
    <property type="project" value="InterPro"/>
</dbReference>
<name>A0A1K1LIA6_9BACT</name>
<protein>
    <recommendedName>
        <fullName evidence="2">4'-phosphopantetheinyl transferase domain-containing protein</fullName>
    </recommendedName>
</protein>
<proteinExistence type="predicted"/>
<keyword evidence="1" id="KW-0808">Transferase</keyword>
<evidence type="ECO:0000313" key="4">
    <source>
        <dbReference type="Proteomes" id="UP000186323"/>
    </source>
</evidence>
<evidence type="ECO:0000256" key="1">
    <source>
        <dbReference type="ARBA" id="ARBA00022679"/>
    </source>
</evidence>
<reference evidence="4" key="1">
    <citation type="submission" date="2016-10" db="EMBL/GenBank/DDBJ databases">
        <authorList>
            <person name="Wegmann U."/>
        </authorList>
    </citation>
    <scope>NUCLEOTIDE SEQUENCE [LARGE SCALE GENOMIC DNA]</scope>
</reference>
<organism evidence="3 4">
    <name type="scientific">Desulfovibrio piger</name>
    <dbReference type="NCBI Taxonomy" id="901"/>
    <lineage>
        <taxon>Bacteria</taxon>
        <taxon>Pseudomonadati</taxon>
        <taxon>Thermodesulfobacteriota</taxon>
        <taxon>Desulfovibrionia</taxon>
        <taxon>Desulfovibrionales</taxon>
        <taxon>Desulfovibrionaceae</taxon>
        <taxon>Desulfovibrio</taxon>
    </lineage>
</organism>
<dbReference type="Gene3D" id="3.90.470.20">
    <property type="entry name" value="4'-phosphopantetheinyl transferase domain"/>
    <property type="match status" value="1"/>
</dbReference>
<feature type="domain" description="4'-phosphopantetheinyl transferase" evidence="2">
    <location>
        <begin position="139"/>
        <end position="195"/>
    </location>
</feature>
<evidence type="ECO:0000259" key="2">
    <source>
        <dbReference type="Pfam" id="PF01648"/>
    </source>
</evidence>
<dbReference type="GO" id="GO:0008897">
    <property type="term" value="F:holo-[acyl-carrier-protein] synthase activity"/>
    <property type="evidence" value="ECO:0007669"/>
    <property type="project" value="InterPro"/>
</dbReference>
<dbReference type="Pfam" id="PF01648">
    <property type="entry name" value="ACPS"/>
    <property type="match status" value="1"/>
</dbReference>
<evidence type="ECO:0000313" key="3">
    <source>
        <dbReference type="EMBL" id="SFV74435.1"/>
    </source>
</evidence>
<dbReference type="Proteomes" id="UP000186323">
    <property type="component" value="Chromosome I"/>
</dbReference>
<dbReference type="KEGG" id="dpg:DESPIGER_2625"/>
<accession>A0A1K1LIA6</accession>
<dbReference type="AlphaFoldDB" id="A0A1K1LIA6"/>
<gene>
    <name evidence="3" type="ORF">DESPIGER_2625</name>
</gene>
<dbReference type="InterPro" id="IPR037143">
    <property type="entry name" value="4-PPantetheinyl_Trfase_dom_sf"/>
</dbReference>
<dbReference type="SUPFAM" id="SSF56214">
    <property type="entry name" value="4'-phosphopantetheinyl transferase"/>
    <property type="match status" value="1"/>
</dbReference>
<dbReference type="InterPro" id="IPR008278">
    <property type="entry name" value="4-PPantetheinyl_Trfase_dom"/>
</dbReference>
<dbReference type="EMBL" id="LT630450">
    <property type="protein sequence ID" value="SFV74435.1"/>
    <property type="molecule type" value="Genomic_DNA"/>
</dbReference>
<sequence length="235" mass="25481">MPPLLLAACPLPSGPGPSPLMALPELPEGLPAAEDLAHMAAFRLPAERGKRHLARLLLTVLLHRAVLSGLPARPSVCWHPLPQLFHHAAQARRFFARHACPRLHRLPSGRPWLEGHSVSFSYSEQAVFCLLAGPGTCPGTDAEALTSPSPPASAFAPRELPSCLSPAARQRDGLRRWTIKEAVFKAAGTGCDRPPRLLDSGRSGRRSGDLVLDAVRYRWRLLPCPGHWLCVAVRG</sequence>